<name>A0A3G2S299_MALR7</name>
<evidence type="ECO:0000313" key="2">
    <source>
        <dbReference type="EMBL" id="AYO42095.1"/>
    </source>
</evidence>
<dbReference type="EMBL" id="CP033149">
    <property type="protein sequence ID" value="AYO42095.1"/>
    <property type="molecule type" value="Genomic_DNA"/>
</dbReference>
<keyword evidence="3" id="KW-1185">Reference proteome</keyword>
<feature type="compositionally biased region" description="Low complexity" evidence="1">
    <location>
        <begin position="139"/>
        <end position="153"/>
    </location>
</feature>
<accession>A0A3G2S299</accession>
<feature type="region of interest" description="Disordered" evidence="1">
    <location>
        <begin position="218"/>
        <end position="289"/>
    </location>
</feature>
<feature type="region of interest" description="Disordered" evidence="1">
    <location>
        <begin position="121"/>
        <end position="175"/>
    </location>
</feature>
<evidence type="ECO:0000256" key="1">
    <source>
        <dbReference type="SAM" id="MobiDB-lite"/>
    </source>
</evidence>
<feature type="region of interest" description="Disordered" evidence="1">
    <location>
        <begin position="301"/>
        <end position="346"/>
    </location>
</feature>
<dbReference type="OrthoDB" id="3366517at2759"/>
<feature type="region of interest" description="Disordered" evidence="1">
    <location>
        <begin position="92"/>
        <end position="111"/>
    </location>
</feature>
<proteinExistence type="predicted"/>
<gene>
    <name evidence="2" type="ORF">DNF11_1145</name>
</gene>
<protein>
    <submittedName>
        <fullName evidence="2">Uncharacterized protein</fullName>
    </submittedName>
</protein>
<feature type="compositionally biased region" description="Low complexity" evidence="1">
    <location>
        <begin position="48"/>
        <end position="64"/>
    </location>
</feature>
<organism evidence="2 3">
    <name type="scientific">Malassezia restricta (strain ATCC 96810 / NBRC 103918 / CBS 7877)</name>
    <name type="common">Seborrheic dermatitis infection agent</name>
    <dbReference type="NCBI Taxonomy" id="425264"/>
    <lineage>
        <taxon>Eukaryota</taxon>
        <taxon>Fungi</taxon>
        <taxon>Dikarya</taxon>
        <taxon>Basidiomycota</taxon>
        <taxon>Ustilaginomycotina</taxon>
        <taxon>Malasseziomycetes</taxon>
        <taxon>Malasseziales</taxon>
        <taxon>Malasseziaceae</taxon>
        <taxon>Malassezia</taxon>
    </lineage>
</organism>
<sequence length="346" mass="37717">MATAPIPSCRVDPLVERAERLWRHLRFASHEAGLASSKPTPPPKAFEMPALSSPTSSASSSSASSTVPAMSLYESLFGRHYQLEPLHEQKHSEPVMRLVSPPQPLPPPRLHASTASERLALAASSPQHGSELHKRRRLAPSPSAPFQFPPRSSLAQGPGLAPHSRRRLPAARAGHARIASMPEQRHEHYVPVRGQDAVPQVASLHPAADAMLRLASTPAVHKPRSHVRTQSRDDQDATQLPPAMRTHRRSVSHSTAELNVPVSHDRTSGITTPPAGVAALPVTPKSMGSQSMSYGDYLIMSPSPRPRMHPHRHADTLPISPPRQRAWPPDTPGRRGVRPLWAQPSR</sequence>
<evidence type="ECO:0000313" key="3">
    <source>
        <dbReference type="Proteomes" id="UP000269793"/>
    </source>
</evidence>
<dbReference type="VEuPathDB" id="FungiDB:DNF11_1145"/>
<feature type="region of interest" description="Disordered" evidence="1">
    <location>
        <begin position="32"/>
        <end position="64"/>
    </location>
</feature>
<dbReference type="Proteomes" id="UP000269793">
    <property type="component" value="Chromosome II"/>
</dbReference>
<dbReference type="AlphaFoldDB" id="A0A3G2S299"/>
<reference evidence="2 3" key="1">
    <citation type="submission" date="2018-10" db="EMBL/GenBank/DDBJ databases">
        <title>Complete genome sequence of Malassezia restricta CBS 7877.</title>
        <authorList>
            <person name="Morand S.C."/>
            <person name="Bertignac M."/>
            <person name="Iltis A."/>
            <person name="Kolder I."/>
            <person name="Pirovano W."/>
            <person name="Jourdain R."/>
            <person name="Clavaud C."/>
        </authorList>
    </citation>
    <scope>NUCLEOTIDE SEQUENCE [LARGE SCALE GENOMIC DNA]</scope>
    <source>
        <strain evidence="2 3">CBS 7877</strain>
    </source>
</reference>